<reference evidence="1" key="1">
    <citation type="submission" date="2020-01" db="EMBL/GenBank/DDBJ databases">
        <title>Identification and distribution of gene clusters putatively required for synthesis of sphingolipid metabolism inhibitors in phylogenetically diverse species of the filamentous fungus Fusarium.</title>
        <authorList>
            <person name="Kim H.-S."/>
            <person name="Busman M."/>
            <person name="Brown D.W."/>
            <person name="Divon H."/>
            <person name="Uhlig S."/>
            <person name="Proctor R.H."/>
        </authorList>
    </citation>
    <scope>NUCLEOTIDE SEQUENCE</scope>
    <source>
        <strain evidence="1">NRRL 53441</strain>
    </source>
</reference>
<proteinExistence type="predicted"/>
<name>A0A8H4NA79_9HYPO</name>
<keyword evidence="2" id="KW-1185">Reference proteome</keyword>
<dbReference type="AlphaFoldDB" id="A0A8H4NA79"/>
<gene>
    <name evidence="1" type="ORF">F53441_14705</name>
</gene>
<dbReference type="OrthoDB" id="4970700at2759"/>
<feature type="non-terminal residue" evidence="1">
    <location>
        <position position="139"/>
    </location>
</feature>
<evidence type="ECO:0000313" key="2">
    <source>
        <dbReference type="Proteomes" id="UP000605986"/>
    </source>
</evidence>
<evidence type="ECO:0000313" key="1">
    <source>
        <dbReference type="EMBL" id="KAF4414756.1"/>
    </source>
</evidence>
<protein>
    <submittedName>
        <fullName evidence="1">Uncharacterized protein</fullName>
    </submittedName>
</protein>
<organism evidence="1 2">
    <name type="scientific">Fusarium austroafricanum</name>
    <dbReference type="NCBI Taxonomy" id="2364996"/>
    <lineage>
        <taxon>Eukaryota</taxon>
        <taxon>Fungi</taxon>
        <taxon>Dikarya</taxon>
        <taxon>Ascomycota</taxon>
        <taxon>Pezizomycotina</taxon>
        <taxon>Sordariomycetes</taxon>
        <taxon>Hypocreomycetidae</taxon>
        <taxon>Hypocreales</taxon>
        <taxon>Nectriaceae</taxon>
        <taxon>Fusarium</taxon>
        <taxon>Fusarium concolor species complex</taxon>
    </lineage>
</organism>
<dbReference type="EMBL" id="JAADJG010001709">
    <property type="protein sequence ID" value="KAF4414756.1"/>
    <property type="molecule type" value="Genomic_DNA"/>
</dbReference>
<accession>A0A8H4NA79</accession>
<dbReference type="Proteomes" id="UP000605986">
    <property type="component" value="Unassembled WGS sequence"/>
</dbReference>
<comment type="caution">
    <text evidence="1">The sequence shown here is derived from an EMBL/GenBank/DDBJ whole genome shotgun (WGS) entry which is preliminary data.</text>
</comment>
<sequence>MGYIILQPLHQAGTKEDFEILTWNDPDIIQREDKNFFNSGANIERYIVLATEKFGYRELLQIEKMLRRQRTLAETSEVREMIDKHLASLQRPIQRIGFRDYYKNMTRFKEHWKQTATGWEITQVTEGPNYIMDMLQGMK</sequence>